<name>A0A6L2P4H6_TANCI</name>
<dbReference type="PANTHER" id="PTHR47150">
    <property type="entry name" value="OS12G0169200 PROTEIN"/>
    <property type="match status" value="1"/>
</dbReference>
<dbReference type="Pfam" id="PF04827">
    <property type="entry name" value="Plant_tran"/>
    <property type="match status" value="1"/>
</dbReference>
<sequence>MSAAEAEYVTSSASCAQVLWMRTQLKDYGFDYNIIPLYYDSQSAIAISCNPVQHSRAKHINVGYHFIKEQVERSIVELYFFITAYQLADIFTKPLSQDSLELYAAIFLNLLSESAIYLNLLLCLLHAVVCLICSRSSSYMLVCANNDIHVLDNYPLFDDLLDDKSHVAPYVLNGVGFEKGYYSADGIYPQWATFVKSFTVANDAKHAYIKKRQESARKNVERAFGVLQERWGIIQQPTRQYHVNNIRRIMYSCIIMHNVILEDQKMTVFDWN</sequence>
<reference evidence="2" key="1">
    <citation type="journal article" date="2019" name="Sci. Rep.">
        <title>Draft genome of Tanacetum cinerariifolium, the natural source of mosquito coil.</title>
        <authorList>
            <person name="Yamashiro T."/>
            <person name="Shiraishi A."/>
            <person name="Satake H."/>
            <person name="Nakayama K."/>
        </authorList>
    </citation>
    <scope>NUCLEOTIDE SEQUENCE</scope>
</reference>
<protein>
    <submittedName>
        <fullName evidence="2">Protein ALP1-like</fullName>
    </submittedName>
</protein>
<gene>
    <name evidence="1" type="ORF">Tci_003313</name>
    <name evidence="2" type="ORF">Tci_064785</name>
</gene>
<dbReference type="EMBL" id="BKCJ010010713">
    <property type="protein sequence ID" value="GEU92807.1"/>
    <property type="molecule type" value="Genomic_DNA"/>
</dbReference>
<comment type="caution">
    <text evidence="2">The sequence shown here is derived from an EMBL/GenBank/DDBJ whole genome shotgun (WGS) entry which is preliminary data.</text>
</comment>
<dbReference type="AlphaFoldDB" id="A0A6L2P4H6"/>
<evidence type="ECO:0000313" key="1">
    <source>
        <dbReference type="EMBL" id="GEU31335.1"/>
    </source>
</evidence>
<proteinExistence type="predicted"/>
<accession>A0A6L2P4H6</accession>
<organism evidence="2">
    <name type="scientific">Tanacetum cinerariifolium</name>
    <name type="common">Dalmatian daisy</name>
    <name type="synonym">Chrysanthemum cinerariifolium</name>
    <dbReference type="NCBI Taxonomy" id="118510"/>
    <lineage>
        <taxon>Eukaryota</taxon>
        <taxon>Viridiplantae</taxon>
        <taxon>Streptophyta</taxon>
        <taxon>Embryophyta</taxon>
        <taxon>Tracheophyta</taxon>
        <taxon>Spermatophyta</taxon>
        <taxon>Magnoliopsida</taxon>
        <taxon>eudicotyledons</taxon>
        <taxon>Gunneridae</taxon>
        <taxon>Pentapetalae</taxon>
        <taxon>asterids</taxon>
        <taxon>campanulids</taxon>
        <taxon>Asterales</taxon>
        <taxon>Asteraceae</taxon>
        <taxon>Asteroideae</taxon>
        <taxon>Anthemideae</taxon>
        <taxon>Anthemidinae</taxon>
        <taxon>Tanacetum</taxon>
    </lineage>
</organism>
<dbReference type="InterPro" id="IPR006912">
    <property type="entry name" value="Harbinger_derived_prot"/>
</dbReference>
<dbReference type="CDD" id="cd09272">
    <property type="entry name" value="RNase_HI_RT_Ty1"/>
    <property type="match status" value="1"/>
</dbReference>
<evidence type="ECO:0000313" key="2">
    <source>
        <dbReference type="EMBL" id="GEU92807.1"/>
    </source>
</evidence>
<dbReference type="EMBL" id="BKCJ010000241">
    <property type="protein sequence ID" value="GEU31335.1"/>
    <property type="molecule type" value="Genomic_DNA"/>
</dbReference>
<dbReference type="PANTHER" id="PTHR47150:SF5">
    <property type="entry name" value="OS07G0546750 PROTEIN"/>
    <property type="match status" value="1"/>
</dbReference>